<sequence>MGLGYYEGESTRPPVVPDVDHKRASLLESMGHFRGGVDIEKAINWLHNMRRSMDSLRMHYLDRLLVATRLLSSKAREWSRRVRFGRIYDQAPHE</sequence>
<comment type="caution">
    <text evidence="1">The sequence shown here is derived from an EMBL/GenBank/DDBJ whole genome shotgun (WGS) entry which is preliminary data.</text>
</comment>
<proteinExistence type="predicted"/>
<gene>
    <name evidence="1" type="ORF">SAY87_026638</name>
</gene>
<protein>
    <submittedName>
        <fullName evidence="1">Uncharacterized protein</fullName>
    </submittedName>
</protein>
<reference evidence="1 2" key="1">
    <citation type="journal article" date="2023" name="Hortic Res">
        <title>Pangenome of water caltrop reveals structural variations and asymmetric subgenome divergence after allopolyploidization.</title>
        <authorList>
            <person name="Zhang X."/>
            <person name="Chen Y."/>
            <person name="Wang L."/>
            <person name="Yuan Y."/>
            <person name="Fang M."/>
            <person name="Shi L."/>
            <person name="Lu R."/>
            <person name="Comes H.P."/>
            <person name="Ma Y."/>
            <person name="Chen Y."/>
            <person name="Huang G."/>
            <person name="Zhou Y."/>
            <person name="Zheng Z."/>
            <person name="Qiu Y."/>
        </authorList>
    </citation>
    <scope>NUCLEOTIDE SEQUENCE [LARGE SCALE GENOMIC DNA]</scope>
    <source>
        <tissue evidence="1">Roots</tissue>
    </source>
</reference>
<keyword evidence="2" id="KW-1185">Reference proteome</keyword>
<evidence type="ECO:0000313" key="2">
    <source>
        <dbReference type="Proteomes" id="UP001345219"/>
    </source>
</evidence>
<dbReference type="Proteomes" id="UP001345219">
    <property type="component" value="Chromosome 21"/>
</dbReference>
<dbReference type="AlphaFoldDB" id="A0AAN7H1J4"/>
<accession>A0AAN7H1J4</accession>
<evidence type="ECO:0000313" key="1">
    <source>
        <dbReference type="EMBL" id="KAK4749189.1"/>
    </source>
</evidence>
<name>A0AAN7H1J4_9MYRT</name>
<organism evidence="1 2">
    <name type="scientific">Trapa incisa</name>
    <dbReference type="NCBI Taxonomy" id="236973"/>
    <lineage>
        <taxon>Eukaryota</taxon>
        <taxon>Viridiplantae</taxon>
        <taxon>Streptophyta</taxon>
        <taxon>Embryophyta</taxon>
        <taxon>Tracheophyta</taxon>
        <taxon>Spermatophyta</taxon>
        <taxon>Magnoliopsida</taxon>
        <taxon>eudicotyledons</taxon>
        <taxon>Gunneridae</taxon>
        <taxon>Pentapetalae</taxon>
        <taxon>rosids</taxon>
        <taxon>malvids</taxon>
        <taxon>Myrtales</taxon>
        <taxon>Lythraceae</taxon>
        <taxon>Trapa</taxon>
    </lineage>
</organism>
<dbReference type="EMBL" id="JAXIOK010000018">
    <property type="protein sequence ID" value="KAK4749189.1"/>
    <property type="molecule type" value="Genomic_DNA"/>
</dbReference>